<evidence type="ECO:0000313" key="2">
    <source>
        <dbReference type="Proteomes" id="UP000677515"/>
    </source>
</evidence>
<protein>
    <submittedName>
        <fullName evidence="1">Uncharacterized protein</fullName>
    </submittedName>
</protein>
<sequence>MRSCGGRLMAANVMEIADNDYPLKAGISHQIISINPAILTTLTSHFSTIKNKNAQFFFVTDDFALDRIIPTAEWYQLT</sequence>
<proteinExistence type="predicted"/>
<evidence type="ECO:0000313" key="1">
    <source>
        <dbReference type="EMBL" id="BCQ35299.1"/>
    </source>
</evidence>
<accession>A0ABM7N1D2</accession>
<keyword evidence="2" id="KW-1185">Reference proteome</keyword>
<gene>
    <name evidence="1" type="ORF">ERHA53_26420</name>
</gene>
<dbReference type="Proteomes" id="UP000677515">
    <property type="component" value="Chromosome"/>
</dbReference>
<dbReference type="EMBL" id="AP024329">
    <property type="protein sequence ID" value="BCQ35299.1"/>
    <property type="molecule type" value="Genomic_DNA"/>
</dbReference>
<reference evidence="1 2" key="1">
    <citation type="submission" date="2021-01" db="EMBL/GenBank/DDBJ databases">
        <title>Complete genome sequence of Erwinia rhapontici MAFF 311153.</title>
        <authorList>
            <person name="Morohoshi T."/>
            <person name="Someya N."/>
        </authorList>
    </citation>
    <scope>NUCLEOTIDE SEQUENCE [LARGE SCALE GENOMIC DNA]</scope>
    <source>
        <strain evidence="1 2">MAFF 311153</strain>
    </source>
</reference>
<organism evidence="1 2">
    <name type="scientific">Erwinia rhapontici</name>
    <name type="common">Pectobacterium rhapontici</name>
    <dbReference type="NCBI Taxonomy" id="55212"/>
    <lineage>
        <taxon>Bacteria</taxon>
        <taxon>Pseudomonadati</taxon>
        <taxon>Pseudomonadota</taxon>
        <taxon>Gammaproteobacteria</taxon>
        <taxon>Enterobacterales</taxon>
        <taxon>Erwiniaceae</taxon>
        <taxon>Erwinia</taxon>
    </lineage>
</organism>
<name>A0ABM7N1D2_ERWRD</name>